<organism evidence="1 2">
    <name type="scientific">Candidatus Adlerbacteria bacterium RIFCSPLOWO2_01_FULL_54_16</name>
    <dbReference type="NCBI Taxonomy" id="1797244"/>
    <lineage>
        <taxon>Bacteria</taxon>
        <taxon>Candidatus Adleribacteriota</taxon>
    </lineage>
</organism>
<evidence type="ECO:0000313" key="1">
    <source>
        <dbReference type="EMBL" id="OGC87235.1"/>
    </source>
</evidence>
<dbReference type="Gene3D" id="3.30.428.10">
    <property type="entry name" value="HIT-like"/>
    <property type="match status" value="1"/>
</dbReference>
<reference evidence="1 2" key="1">
    <citation type="journal article" date="2016" name="Nat. Commun.">
        <title>Thousands of microbial genomes shed light on interconnected biogeochemical processes in an aquifer system.</title>
        <authorList>
            <person name="Anantharaman K."/>
            <person name="Brown C.T."/>
            <person name="Hug L.A."/>
            <person name="Sharon I."/>
            <person name="Castelle C.J."/>
            <person name="Probst A.J."/>
            <person name="Thomas B.C."/>
            <person name="Singh A."/>
            <person name="Wilkins M.J."/>
            <person name="Karaoz U."/>
            <person name="Brodie E.L."/>
            <person name="Williams K.H."/>
            <person name="Hubbard S.S."/>
            <person name="Banfield J.F."/>
        </authorList>
    </citation>
    <scope>NUCLEOTIDE SEQUENCE [LARGE SCALE GENOMIC DNA]</scope>
</reference>
<comment type="caution">
    <text evidence="1">The sequence shown here is derived from an EMBL/GenBank/DDBJ whole genome shotgun (WGS) entry which is preliminary data.</text>
</comment>
<evidence type="ECO:0008006" key="3">
    <source>
        <dbReference type="Google" id="ProtNLM"/>
    </source>
</evidence>
<protein>
    <recommendedName>
        <fullName evidence="3">HIT domain-containing protein</fullName>
    </recommendedName>
</protein>
<dbReference type="SUPFAM" id="SSF54197">
    <property type="entry name" value="HIT-like"/>
    <property type="match status" value="1"/>
</dbReference>
<dbReference type="InterPro" id="IPR036265">
    <property type="entry name" value="HIT-like_sf"/>
</dbReference>
<evidence type="ECO:0000313" key="2">
    <source>
        <dbReference type="Proteomes" id="UP000176943"/>
    </source>
</evidence>
<dbReference type="EMBL" id="MEWY01000005">
    <property type="protein sequence ID" value="OGC87235.1"/>
    <property type="molecule type" value="Genomic_DNA"/>
</dbReference>
<dbReference type="Proteomes" id="UP000176943">
    <property type="component" value="Unassembled WGS sequence"/>
</dbReference>
<proteinExistence type="predicted"/>
<gene>
    <name evidence="1" type="ORF">A3B33_02680</name>
</gene>
<sequence length="154" mass="17907">MAHMVNLSHARTPFQRNVMKRIQRDGVCPFCIRYFLKYHTKPIIKNGKYWVITENFQPYAGSRLHLLAVSKKHVQRLEELPSAAQNELFALFFSESKKKKIKGGAFFMRFGDTDYTGGTVEHLHAQLVSGSKRAKNKEPIITYLGYGTMRRRRK</sequence>
<dbReference type="AlphaFoldDB" id="A0A1F4XZT4"/>
<accession>A0A1F4XZT4</accession>
<name>A0A1F4XZT4_9BACT</name>